<feature type="transmembrane region" description="Helical" evidence="1">
    <location>
        <begin position="152"/>
        <end position="171"/>
    </location>
</feature>
<proteinExistence type="predicted"/>
<keyword evidence="1" id="KW-0812">Transmembrane</keyword>
<gene>
    <name evidence="2" type="ORF">OAUR00152_LOCUS31203</name>
</gene>
<feature type="transmembrane region" description="Helical" evidence="1">
    <location>
        <begin position="45"/>
        <end position="65"/>
    </location>
</feature>
<sequence length="323" mass="35838">MASDKKESIEYNPRWFGYLLIQLMSLVNFAAIADIGNGYQPKSVWAVAMSFGCVTFVLSLLIIIFDRTPRLQEKFDFKECLDGKLEGCVLLAMTFWWLAGVGLITRADGIAYHALNIYFTSWGSACACAYTLNEWGSAKDIISVHELTRLSATLPAWYVLFLSSLVLTGTAADVFEWMKQLSKVHNGLDEFVEWSVTCGAVSTFVSLCYILLHYRLVRCCEVGNLIEVVVALLLVLWWIISVAILTQSGGIGATITGKRCEESDDIPGSNLYMSSWICLFSSCAIAVQWKSAQALQFAQAQERSWQSTGKDGKISSDTEEDAI</sequence>
<keyword evidence="1" id="KW-0472">Membrane</keyword>
<accession>A0A7S4N783</accession>
<evidence type="ECO:0000313" key="2">
    <source>
        <dbReference type="EMBL" id="CAE2269627.1"/>
    </source>
</evidence>
<reference evidence="2" key="1">
    <citation type="submission" date="2021-01" db="EMBL/GenBank/DDBJ databases">
        <authorList>
            <person name="Corre E."/>
            <person name="Pelletier E."/>
            <person name="Niang G."/>
            <person name="Scheremetjew M."/>
            <person name="Finn R."/>
            <person name="Kale V."/>
            <person name="Holt S."/>
            <person name="Cochrane G."/>
            <person name="Meng A."/>
            <person name="Brown T."/>
            <person name="Cohen L."/>
        </authorList>
    </citation>
    <scope>NUCLEOTIDE SEQUENCE</scope>
    <source>
        <strain evidence="2">Isolate 1302-5</strain>
    </source>
</reference>
<feature type="transmembrane region" description="Helical" evidence="1">
    <location>
        <begin position="15"/>
        <end position="33"/>
    </location>
</feature>
<organism evidence="2">
    <name type="scientific">Odontella aurita</name>
    <dbReference type="NCBI Taxonomy" id="265563"/>
    <lineage>
        <taxon>Eukaryota</taxon>
        <taxon>Sar</taxon>
        <taxon>Stramenopiles</taxon>
        <taxon>Ochrophyta</taxon>
        <taxon>Bacillariophyta</taxon>
        <taxon>Mediophyceae</taxon>
        <taxon>Biddulphiophycidae</taxon>
        <taxon>Eupodiscales</taxon>
        <taxon>Odontellaceae</taxon>
        <taxon>Odontella</taxon>
    </lineage>
</organism>
<evidence type="ECO:0008006" key="3">
    <source>
        <dbReference type="Google" id="ProtNLM"/>
    </source>
</evidence>
<feature type="transmembrane region" description="Helical" evidence="1">
    <location>
        <begin position="110"/>
        <end position="132"/>
    </location>
</feature>
<protein>
    <recommendedName>
        <fullName evidence="3">MARVEL domain-containing protein</fullName>
    </recommendedName>
</protein>
<feature type="transmembrane region" description="Helical" evidence="1">
    <location>
        <begin position="191"/>
        <end position="212"/>
    </location>
</feature>
<dbReference type="EMBL" id="HBKQ01045232">
    <property type="protein sequence ID" value="CAE2269627.1"/>
    <property type="molecule type" value="Transcribed_RNA"/>
</dbReference>
<keyword evidence="1" id="KW-1133">Transmembrane helix</keyword>
<feature type="transmembrane region" description="Helical" evidence="1">
    <location>
        <begin position="224"/>
        <end position="245"/>
    </location>
</feature>
<dbReference type="AlphaFoldDB" id="A0A7S4N783"/>
<name>A0A7S4N783_9STRA</name>
<feature type="transmembrane region" description="Helical" evidence="1">
    <location>
        <begin position="85"/>
        <end position="104"/>
    </location>
</feature>
<evidence type="ECO:0000256" key="1">
    <source>
        <dbReference type="SAM" id="Phobius"/>
    </source>
</evidence>